<keyword evidence="1" id="KW-1133">Transmembrane helix</keyword>
<feature type="signal peptide" evidence="2">
    <location>
        <begin position="1"/>
        <end position="22"/>
    </location>
</feature>
<gene>
    <name evidence="3" type="ORF">FPZ54_07770</name>
</gene>
<dbReference type="Proteomes" id="UP000318055">
    <property type="component" value="Chromosome"/>
</dbReference>
<accession>A0A518REN6</accession>
<keyword evidence="2" id="KW-0732">Signal</keyword>
<organism evidence="3 4">
    <name type="scientific">Sphingomonas suaedae</name>
    <dbReference type="NCBI Taxonomy" id="2599297"/>
    <lineage>
        <taxon>Bacteria</taxon>
        <taxon>Pseudomonadati</taxon>
        <taxon>Pseudomonadota</taxon>
        <taxon>Alphaproteobacteria</taxon>
        <taxon>Sphingomonadales</taxon>
        <taxon>Sphingomonadaceae</taxon>
        <taxon>Sphingomonas</taxon>
    </lineage>
</organism>
<keyword evidence="1" id="KW-0812">Transmembrane</keyword>
<protein>
    <submittedName>
        <fullName evidence="3">Uncharacterized protein</fullName>
    </submittedName>
</protein>
<name>A0A518REN6_9SPHN</name>
<dbReference type="KEGG" id="ssua:FPZ54_07770"/>
<keyword evidence="4" id="KW-1185">Reference proteome</keyword>
<dbReference type="RefSeq" id="WP_145846212.1">
    <property type="nucleotide sequence ID" value="NZ_CP042239.1"/>
</dbReference>
<evidence type="ECO:0000313" key="3">
    <source>
        <dbReference type="EMBL" id="QDX25930.1"/>
    </source>
</evidence>
<evidence type="ECO:0000256" key="1">
    <source>
        <dbReference type="SAM" id="Phobius"/>
    </source>
</evidence>
<evidence type="ECO:0000256" key="2">
    <source>
        <dbReference type="SAM" id="SignalP"/>
    </source>
</evidence>
<sequence length="97" mass="9580">MRMKMIAAMASAALLLTGNVAAAQAGSAKALSVTSSAKSLSLAGAAGARTGSAKGKSNKQFGELSPLYILGAVIVVIGVLEATEVISIFGDDEPTSP</sequence>
<feature type="chain" id="PRO_5021795395" evidence="2">
    <location>
        <begin position="23"/>
        <end position="97"/>
    </location>
</feature>
<dbReference type="EMBL" id="CP042239">
    <property type="protein sequence ID" value="QDX25930.1"/>
    <property type="molecule type" value="Genomic_DNA"/>
</dbReference>
<dbReference type="AlphaFoldDB" id="A0A518REN6"/>
<reference evidence="3 4" key="1">
    <citation type="submission" date="2019-07" db="EMBL/GenBank/DDBJ databases">
        <title>Sphingomonas alkalisoli sp. nov., isolated from rhizosphere soil of Suaedae salsa.</title>
        <authorList>
            <person name="Zhang H."/>
            <person name="Xu L."/>
            <person name="Zhang J.-X."/>
            <person name="Sun J.-Q."/>
        </authorList>
    </citation>
    <scope>NUCLEOTIDE SEQUENCE [LARGE SCALE GENOMIC DNA]</scope>
    <source>
        <strain evidence="3 4">XS-10</strain>
    </source>
</reference>
<proteinExistence type="predicted"/>
<feature type="transmembrane region" description="Helical" evidence="1">
    <location>
        <begin position="67"/>
        <end position="89"/>
    </location>
</feature>
<evidence type="ECO:0000313" key="4">
    <source>
        <dbReference type="Proteomes" id="UP000318055"/>
    </source>
</evidence>
<keyword evidence="1" id="KW-0472">Membrane</keyword>